<dbReference type="InterPro" id="IPR011004">
    <property type="entry name" value="Trimer_LpxA-like_sf"/>
</dbReference>
<feature type="binding site" evidence="20">
    <location>
        <position position="382"/>
    </location>
    <ligand>
        <name>UDP-N-acetyl-alpha-D-glucosamine</name>
        <dbReference type="ChEBI" id="CHEBI:57705"/>
    </ligand>
</feature>
<dbReference type="GO" id="GO:0019134">
    <property type="term" value="F:glucosamine-1-phosphate N-acetyltransferase activity"/>
    <property type="evidence" value="ECO:0007669"/>
    <property type="project" value="UniProtKB-UniRule"/>
</dbReference>
<feature type="binding site" evidence="20">
    <location>
        <position position="233"/>
    </location>
    <ligand>
        <name>Mg(2+)</name>
        <dbReference type="ChEBI" id="CHEBI:18420"/>
    </ligand>
</feature>
<dbReference type="GO" id="GO:0016020">
    <property type="term" value="C:membrane"/>
    <property type="evidence" value="ECO:0007669"/>
    <property type="project" value="GOC"/>
</dbReference>
<organism evidence="22 23">
    <name type="scientific">Massiliimalia timonensis</name>
    <dbReference type="NCBI Taxonomy" id="1987501"/>
    <lineage>
        <taxon>Bacteria</taxon>
        <taxon>Bacillati</taxon>
        <taxon>Bacillota</taxon>
        <taxon>Clostridia</taxon>
        <taxon>Eubacteriales</taxon>
        <taxon>Oscillospiraceae</taxon>
        <taxon>Massiliimalia</taxon>
    </lineage>
</organism>
<dbReference type="InterPro" id="IPR001451">
    <property type="entry name" value="Hexapep"/>
</dbReference>
<feature type="binding site" evidence="20">
    <location>
        <position position="78"/>
    </location>
    <ligand>
        <name>UDP-N-acetyl-alpha-D-glucosamine</name>
        <dbReference type="ChEBI" id="CHEBI:57705"/>
    </ligand>
</feature>
<protein>
    <recommendedName>
        <fullName evidence="20">Bifunctional protein GlmU</fullName>
    </recommendedName>
    <domain>
        <recommendedName>
            <fullName evidence="20">UDP-N-acetylglucosamine pyrophosphorylase</fullName>
            <ecNumber evidence="20">2.7.7.23</ecNumber>
        </recommendedName>
        <alternativeName>
            <fullName evidence="20">N-acetylglucosamine-1-phosphate uridyltransferase</fullName>
        </alternativeName>
    </domain>
    <domain>
        <recommendedName>
            <fullName evidence="20">Glucosamine-1-phosphate N-acetyltransferase</fullName>
            <ecNumber evidence="20">2.3.1.157</ecNumber>
        </recommendedName>
    </domain>
</protein>
<evidence type="ECO:0000256" key="10">
    <source>
        <dbReference type="ARBA" id="ARBA00022737"/>
    </source>
</evidence>
<comment type="catalytic activity">
    <reaction evidence="18 20">
        <text>N-acetyl-alpha-D-glucosamine 1-phosphate + UTP + H(+) = UDP-N-acetyl-alpha-D-glucosamine + diphosphate</text>
        <dbReference type="Rhea" id="RHEA:13509"/>
        <dbReference type="ChEBI" id="CHEBI:15378"/>
        <dbReference type="ChEBI" id="CHEBI:33019"/>
        <dbReference type="ChEBI" id="CHEBI:46398"/>
        <dbReference type="ChEBI" id="CHEBI:57705"/>
        <dbReference type="ChEBI" id="CHEBI:57776"/>
        <dbReference type="EC" id="2.7.7.23"/>
    </reaction>
</comment>
<dbReference type="HAMAP" id="MF_01631">
    <property type="entry name" value="GlmU"/>
    <property type="match status" value="1"/>
</dbReference>
<evidence type="ECO:0000256" key="6">
    <source>
        <dbReference type="ARBA" id="ARBA00022490"/>
    </source>
</evidence>
<feature type="binding site" evidence="20">
    <location>
        <position position="160"/>
    </location>
    <ligand>
        <name>UDP-N-acetyl-alpha-D-glucosamine</name>
        <dbReference type="ChEBI" id="CHEBI:57705"/>
    </ligand>
</feature>
<feature type="binding site" evidence="20">
    <location>
        <position position="146"/>
    </location>
    <ligand>
        <name>UDP-N-acetyl-alpha-D-glucosamine</name>
        <dbReference type="ChEBI" id="CHEBI:57705"/>
    </ligand>
</feature>
<keyword evidence="14 20" id="KW-0511">Multifunctional enzyme</keyword>
<keyword evidence="9 20" id="KW-0479">Metal-binding</keyword>
<keyword evidence="13 20" id="KW-0573">Peptidoglycan synthesis</keyword>
<feature type="binding site" evidence="20">
    <location>
        <position position="175"/>
    </location>
    <ligand>
        <name>UDP-N-acetyl-alpha-D-glucosamine</name>
        <dbReference type="ChEBI" id="CHEBI:57705"/>
    </ligand>
</feature>
<evidence type="ECO:0000256" key="14">
    <source>
        <dbReference type="ARBA" id="ARBA00023268"/>
    </source>
</evidence>
<dbReference type="EC" id="2.7.7.23" evidence="20"/>
<gene>
    <name evidence="20 22" type="primary">glmU</name>
    <name evidence="22" type="ORF">H8702_07065</name>
</gene>
<dbReference type="Pfam" id="PF00132">
    <property type="entry name" value="Hexapep"/>
    <property type="match status" value="2"/>
</dbReference>
<comment type="pathway">
    <text evidence="20">Bacterial outer membrane biogenesis; LPS lipid A biosynthesis.</text>
</comment>
<evidence type="ECO:0000256" key="12">
    <source>
        <dbReference type="ARBA" id="ARBA00022960"/>
    </source>
</evidence>
<feature type="binding site" evidence="20">
    <location>
        <begin position="83"/>
        <end position="84"/>
    </location>
    <ligand>
        <name>UDP-N-acetyl-alpha-D-glucosamine</name>
        <dbReference type="ChEBI" id="CHEBI:57705"/>
    </ligand>
</feature>
<proteinExistence type="inferred from homology"/>
<evidence type="ECO:0000256" key="13">
    <source>
        <dbReference type="ARBA" id="ARBA00022984"/>
    </source>
</evidence>
<feature type="binding site" evidence="20">
    <location>
        <position position="356"/>
    </location>
    <ligand>
        <name>UDP-N-acetyl-alpha-D-glucosamine</name>
        <dbReference type="ChEBI" id="CHEBI:57705"/>
    </ligand>
</feature>
<feature type="binding site" evidence="20">
    <location>
        <position position="371"/>
    </location>
    <ligand>
        <name>UDP-N-acetyl-alpha-D-glucosamine</name>
        <dbReference type="ChEBI" id="CHEBI:57705"/>
    </ligand>
</feature>
<keyword evidence="11 20" id="KW-0460">Magnesium</keyword>
<keyword evidence="8 20" id="KW-0548">Nucleotidyltransferase</keyword>
<dbReference type="InterPro" id="IPR029044">
    <property type="entry name" value="Nucleotide-diphossugar_trans"/>
</dbReference>
<evidence type="ECO:0000256" key="7">
    <source>
        <dbReference type="ARBA" id="ARBA00022679"/>
    </source>
</evidence>
<feature type="region of interest" description="Pyrophosphorylase" evidence="20">
    <location>
        <begin position="1"/>
        <end position="235"/>
    </location>
</feature>
<dbReference type="UniPathway" id="UPA00973"/>
<comment type="caution">
    <text evidence="22">The sequence shown here is derived from an EMBL/GenBank/DDBJ whole genome shotgun (WGS) entry which is preliminary data.</text>
</comment>
<keyword evidence="10 20" id="KW-0677">Repeat</keyword>
<comment type="similarity">
    <text evidence="5 20">In the N-terminal section; belongs to the N-acetylglucosamine-1-phosphate uridyltransferase family.</text>
</comment>
<dbReference type="RefSeq" id="WP_187536472.1">
    <property type="nucleotide sequence ID" value="NZ_JACRTL010000003.1"/>
</dbReference>
<evidence type="ECO:0000256" key="4">
    <source>
        <dbReference type="ARBA" id="ARBA00007707"/>
    </source>
</evidence>
<dbReference type="GO" id="GO:0071555">
    <property type="term" value="P:cell wall organization"/>
    <property type="evidence" value="ECO:0007669"/>
    <property type="project" value="UniProtKB-KW"/>
</dbReference>
<feature type="region of interest" description="Linker" evidence="20">
    <location>
        <begin position="236"/>
        <end position="256"/>
    </location>
</feature>
<dbReference type="GO" id="GO:0009252">
    <property type="term" value="P:peptidoglycan biosynthetic process"/>
    <property type="evidence" value="ECO:0007669"/>
    <property type="project" value="UniProtKB-UniRule"/>
</dbReference>
<dbReference type="GO" id="GO:0000902">
    <property type="term" value="P:cell morphogenesis"/>
    <property type="evidence" value="ECO:0007669"/>
    <property type="project" value="UniProtKB-UniRule"/>
</dbReference>
<dbReference type="CDD" id="cd03353">
    <property type="entry name" value="LbH_GlmU_C"/>
    <property type="match status" value="1"/>
</dbReference>
<dbReference type="InterPro" id="IPR038009">
    <property type="entry name" value="GlmU_C_LbH"/>
</dbReference>
<feature type="domain" description="Nucleotidyl transferase" evidence="21">
    <location>
        <begin position="6"/>
        <end position="225"/>
    </location>
</feature>
<feature type="binding site" evidence="20">
    <location>
        <position position="445"/>
    </location>
    <ligand>
        <name>acetyl-CoA</name>
        <dbReference type="ChEBI" id="CHEBI:57288"/>
    </ligand>
</feature>
<dbReference type="NCBIfam" id="TIGR01173">
    <property type="entry name" value="glmU"/>
    <property type="match status" value="1"/>
</dbReference>
<feature type="binding site" evidence="20">
    <location>
        <begin position="391"/>
        <end position="392"/>
    </location>
    <ligand>
        <name>acetyl-CoA</name>
        <dbReference type="ChEBI" id="CHEBI:57288"/>
    </ligand>
</feature>
<keyword evidence="23" id="KW-1185">Reference proteome</keyword>
<keyword evidence="6 20" id="KW-0963">Cytoplasm</keyword>
<comment type="cofactor">
    <cofactor evidence="20">
        <name>Mg(2+)</name>
        <dbReference type="ChEBI" id="CHEBI:18420"/>
    </cofactor>
    <text evidence="20">Binds 1 Mg(2+) ion per subunit.</text>
</comment>
<dbReference type="GO" id="GO:0003977">
    <property type="term" value="F:UDP-N-acetylglucosamine diphosphorylase activity"/>
    <property type="evidence" value="ECO:0007669"/>
    <property type="project" value="UniProtKB-UniRule"/>
</dbReference>
<name>A0A8J6P111_9FIRM</name>
<evidence type="ECO:0000256" key="19">
    <source>
        <dbReference type="ARBA" id="ARBA00049628"/>
    </source>
</evidence>
<dbReference type="InterPro" id="IPR005882">
    <property type="entry name" value="Bifunctional_GlmU"/>
</dbReference>
<sequence>MENTCAVVLAAGKGTRMKSKKPKVLAEILFEPMLGYVLRTCQKAGINEICAVTGFEAQQVEDYLTGWKDRLCVSTVLQDQQKGTGHAVMMAKEFLEQNREKDVLILYGDTPCLSPEVIEDAYRQHKQQNNAATIVTAILENPYGYGRIVRDGDSIIKIVEQKDASPEESKIPEINSGVYWFGAEHLLNMLEQLKPNNAQGEYYLTDTIGLTIKSGKRVGGYCAENSDVVLGANSRKDLYELNEKMRMNIIYRHMENGVSFASTDGVIIAPDAKIGADTVILGGTILKEQVVIGEDCVIGPNTVIQKSEIGDRVKLNSVQCYQSKIHTDVDIGPFVHIRPNSEVKSFAHIGDFVEVKNSVIGEGTAVAHLTYVGDSDIGKNVNFGCGVVTVNYDGVNKHRCVVEDDVFIGCNTNLVAPVHIGKGAYTAAGSTITDDVSEYALAIARSRQTEIEGFAAKKLAGRKKKV</sequence>
<evidence type="ECO:0000313" key="22">
    <source>
        <dbReference type="EMBL" id="MBC8610881.1"/>
    </source>
</evidence>
<dbReference type="PANTHER" id="PTHR43584">
    <property type="entry name" value="NUCLEOTIDYL TRANSFERASE"/>
    <property type="match status" value="1"/>
</dbReference>
<evidence type="ECO:0000259" key="21">
    <source>
        <dbReference type="Pfam" id="PF00483"/>
    </source>
</evidence>
<evidence type="ECO:0000256" key="1">
    <source>
        <dbReference type="ARBA" id="ARBA00004496"/>
    </source>
</evidence>
<comment type="function">
    <text evidence="19 20">Catalyzes the last two sequential reactions in the de novo biosynthetic pathway for UDP-N-acetylglucosamine (UDP-GlcNAc). The C-terminal domain catalyzes the transfer of acetyl group from acetyl coenzyme A to glucosamine-1-phosphate (GlcN-1-P) to produce N-acetylglucosamine-1-phosphate (GlcNAc-1-P), which is converted into UDP-GlcNAc by the transfer of uridine 5-monophosphate (from uridine 5-triphosphate), a reaction catalyzed by the N-terminal domain.</text>
</comment>
<dbReference type="InterPro" id="IPR005835">
    <property type="entry name" value="NTP_transferase_dom"/>
</dbReference>
<dbReference type="EC" id="2.3.1.157" evidence="20"/>
<dbReference type="NCBIfam" id="NF010934">
    <property type="entry name" value="PRK14354.1"/>
    <property type="match status" value="1"/>
</dbReference>
<feature type="binding site" evidence="20">
    <location>
        <begin position="9"/>
        <end position="12"/>
    </location>
    <ligand>
        <name>UDP-N-acetyl-alpha-D-glucosamine</name>
        <dbReference type="ChEBI" id="CHEBI:57705"/>
    </ligand>
</feature>
<dbReference type="SUPFAM" id="SSF51161">
    <property type="entry name" value="Trimeric LpxA-like enzymes"/>
    <property type="match status" value="1"/>
</dbReference>
<evidence type="ECO:0000256" key="11">
    <source>
        <dbReference type="ARBA" id="ARBA00022842"/>
    </source>
</evidence>
<feature type="active site" description="Proton acceptor" evidence="20">
    <location>
        <position position="368"/>
    </location>
</feature>
<dbReference type="UniPathway" id="UPA00113">
    <property type="reaction ID" value="UER00532"/>
</dbReference>
<dbReference type="SUPFAM" id="SSF53448">
    <property type="entry name" value="Nucleotide-diphospho-sugar transferases"/>
    <property type="match status" value="1"/>
</dbReference>
<evidence type="ECO:0000256" key="8">
    <source>
        <dbReference type="ARBA" id="ARBA00022695"/>
    </source>
</evidence>
<evidence type="ECO:0000256" key="18">
    <source>
        <dbReference type="ARBA" id="ARBA00048493"/>
    </source>
</evidence>
<evidence type="ECO:0000313" key="23">
    <source>
        <dbReference type="Proteomes" id="UP000632659"/>
    </source>
</evidence>
<comment type="subcellular location">
    <subcellularLocation>
        <location evidence="1 20">Cytoplasm</location>
    </subcellularLocation>
</comment>
<feature type="binding site" evidence="20">
    <location>
        <position position="233"/>
    </location>
    <ligand>
        <name>UDP-N-acetyl-alpha-D-glucosamine</name>
        <dbReference type="ChEBI" id="CHEBI:57705"/>
    </ligand>
</feature>
<dbReference type="GO" id="GO:0008360">
    <property type="term" value="P:regulation of cell shape"/>
    <property type="evidence" value="ECO:0007669"/>
    <property type="project" value="UniProtKB-KW"/>
</dbReference>
<dbReference type="PANTHER" id="PTHR43584:SF3">
    <property type="entry name" value="BIFUNCTIONAL PROTEIN GLMU"/>
    <property type="match status" value="1"/>
</dbReference>
<feature type="binding site" evidence="20">
    <location>
        <position position="428"/>
    </location>
    <ligand>
        <name>acetyl-CoA</name>
        <dbReference type="ChEBI" id="CHEBI:57288"/>
    </ligand>
</feature>
<evidence type="ECO:0000256" key="17">
    <source>
        <dbReference type="ARBA" id="ARBA00048247"/>
    </source>
</evidence>
<evidence type="ECO:0000256" key="9">
    <source>
        <dbReference type="ARBA" id="ARBA00022723"/>
    </source>
</evidence>
<evidence type="ECO:0000256" key="5">
    <source>
        <dbReference type="ARBA" id="ARBA00007947"/>
    </source>
</evidence>
<dbReference type="Gene3D" id="3.90.550.10">
    <property type="entry name" value="Spore Coat Polysaccharide Biosynthesis Protein SpsA, Chain A"/>
    <property type="match status" value="1"/>
</dbReference>
<dbReference type="GO" id="GO:0009245">
    <property type="term" value="P:lipid A biosynthetic process"/>
    <property type="evidence" value="ECO:0007669"/>
    <property type="project" value="UniProtKB-UniRule"/>
</dbReference>
<dbReference type="Gene3D" id="2.160.10.10">
    <property type="entry name" value="Hexapeptide repeat proteins"/>
    <property type="match status" value="1"/>
</dbReference>
<dbReference type="InterPro" id="IPR050065">
    <property type="entry name" value="GlmU-like"/>
</dbReference>
<dbReference type="Pfam" id="PF00483">
    <property type="entry name" value="NTP_transferase"/>
    <property type="match status" value="1"/>
</dbReference>
<keyword evidence="7 20" id="KW-0808">Transferase</keyword>
<reference evidence="22" key="1">
    <citation type="submission" date="2020-08" db="EMBL/GenBank/DDBJ databases">
        <title>Genome public.</title>
        <authorList>
            <person name="Liu C."/>
            <person name="Sun Q."/>
        </authorList>
    </citation>
    <scope>NUCLEOTIDE SEQUENCE</scope>
    <source>
        <strain evidence="22">NSJ-15</strain>
    </source>
</reference>
<feature type="binding site" evidence="20">
    <location>
        <position position="338"/>
    </location>
    <ligand>
        <name>UDP-N-acetyl-alpha-D-glucosamine</name>
        <dbReference type="ChEBI" id="CHEBI:57705"/>
    </ligand>
</feature>
<feature type="binding site" evidence="20">
    <location>
        <position position="23"/>
    </location>
    <ligand>
        <name>UDP-N-acetyl-alpha-D-glucosamine</name>
        <dbReference type="ChEBI" id="CHEBI:57705"/>
    </ligand>
</feature>
<evidence type="ECO:0000256" key="16">
    <source>
        <dbReference type="ARBA" id="ARBA00023316"/>
    </source>
</evidence>
<evidence type="ECO:0000256" key="20">
    <source>
        <dbReference type="HAMAP-Rule" id="MF_01631"/>
    </source>
</evidence>
<dbReference type="EMBL" id="JACRTL010000003">
    <property type="protein sequence ID" value="MBC8610881.1"/>
    <property type="molecule type" value="Genomic_DNA"/>
</dbReference>
<feature type="binding site" evidence="20">
    <location>
        <position position="109"/>
    </location>
    <ligand>
        <name>Mg(2+)</name>
        <dbReference type="ChEBI" id="CHEBI:18420"/>
    </ligand>
</feature>
<comment type="pathway">
    <text evidence="2 20">Nucleotide-sugar biosynthesis; UDP-N-acetyl-alpha-D-glucosamine biosynthesis; N-acetyl-alpha-D-glucosamine 1-phosphate from alpha-D-glucosamine 6-phosphate (route II): step 2/2.</text>
</comment>
<comment type="pathway">
    <text evidence="3 20">Nucleotide-sugar biosynthesis; UDP-N-acetyl-alpha-D-glucosamine biosynthesis; UDP-N-acetyl-alpha-D-glucosamine from N-acetyl-alpha-D-glucosamine 1-phosphate: step 1/1.</text>
</comment>
<evidence type="ECO:0000256" key="3">
    <source>
        <dbReference type="ARBA" id="ARBA00005208"/>
    </source>
</evidence>
<evidence type="ECO:0000256" key="2">
    <source>
        <dbReference type="ARBA" id="ARBA00005166"/>
    </source>
</evidence>
<dbReference type="CDD" id="cd02540">
    <property type="entry name" value="GT2_GlmU_N_bac"/>
    <property type="match status" value="1"/>
</dbReference>
<keyword evidence="16 20" id="KW-0961">Cell wall biogenesis/degradation</keyword>
<keyword evidence="15 20" id="KW-0012">Acyltransferase</keyword>
<dbReference type="Proteomes" id="UP000632659">
    <property type="component" value="Unassembled WGS sequence"/>
</dbReference>
<feature type="binding site" evidence="20">
    <location>
        <begin position="107"/>
        <end position="109"/>
    </location>
    <ligand>
        <name>UDP-N-acetyl-alpha-D-glucosamine</name>
        <dbReference type="ChEBI" id="CHEBI:57705"/>
    </ligand>
</feature>
<evidence type="ECO:0000256" key="15">
    <source>
        <dbReference type="ARBA" id="ARBA00023315"/>
    </source>
</evidence>
<keyword evidence="12 20" id="KW-0133">Cell shape</keyword>
<dbReference type="AlphaFoldDB" id="A0A8J6P111"/>
<accession>A0A8J6P111</accession>
<comment type="caution">
    <text evidence="20">Lacks conserved residue(s) required for the propagation of feature annotation.</text>
</comment>
<comment type="similarity">
    <text evidence="4 20">In the C-terminal section; belongs to the transferase hexapeptide repeat family.</text>
</comment>
<dbReference type="GO" id="GO:0005737">
    <property type="term" value="C:cytoplasm"/>
    <property type="evidence" value="ECO:0007669"/>
    <property type="project" value="UniProtKB-SubCell"/>
</dbReference>
<comment type="subunit">
    <text evidence="20">Homotrimer.</text>
</comment>
<dbReference type="GO" id="GO:0006048">
    <property type="term" value="P:UDP-N-acetylglucosamine biosynthetic process"/>
    <property type="evidence" value="ECO:0007669"/>
    <property type="project" value="UniProtKB-UniPathway"/>
</dbReference>
<dbReference type="GO" id="GO:0000287">
    <property type="term" value="F:magnesium ion binding"/>
    <property type="evidence" value="ECO:0007669"/>
    <property type="project" value="UniProtKB-UniRule"/>
</dbReference>
<feature type="region of interest" description="N-acetyltransferase" evidence="20">
    <location>
        <begin position="257"/>
        <end position="466"/>
    </location>
</feature>
<comment type="catalytic activity">
    <reaction evidence="17 20">
        <text>alpha-D-glucosamine 1-phosphate + acetyl-CoA = N-acetyl-alpha-D-glucosamine 1-phosphate + CoA + H(+)</text>
        <dbReference type="Rhea" id="RHEA:13725"/>
        <dbReference type="ChEBI" id="CHEBI:15378"/>
        <dbReference type="ChEBI" id="CHEBI:57287"/>
        <dbReference type="ChEBI" id="CHEBI:57288"/>
        <dbReference type="ChEBI" id="CHEBI:57776"/>
        <dbReference type="ChEBI" id="CHEBI:58516"/>
        <dbReference type="EC" id="2.3.1.157"/>
    </reaction>
</comment>